<dbReference type="Proteomes" id="UP000297245">
    <property type="component" value="Unassembled WGS sequence"/>
</dbReference>
<gene>
    <name evidence="1" type="ORF">K435DRAFT_810555</name>
</gene>
<dbReference type="AlphaFoldDB" id="A0A4S8KUQ3"/>
<protein>
    <submittedName>
        <fullName evidence="1">Uncharacterized protein</fullName>
    </submittedName>
</protein>
<sequence length="192" mass="21377">MACIYLLYQSQKVNSQSLNPKFQGNGDRRTFTVTKFLPGLEITTQRSRWLHEIRSEVPVFIVTKFGMVAIAQTETDGSSETVKKNFPKANGNGRIKFSRTTVPPPPFVGVGDSRNGKALPKSISELDLPFWPSTRTGLFYPFNFPVPPARSFWMVRMPAKVKGGHLFLNASYAMGRNVSKLTAKAQGLSICM</sequence>
<name>A0A4S8KUQ3_DENBC</name>
<reference evidence="1 2" key="1">
    <citation type="journal article" date="2019" name="Nat. Ecol. Evol.">
        <title>Megaphylogeny resolves global patterns of mushroom evolution.</title>
        <authorList>
            <person name="Varga T."/>
            <person name="Krizsan K."/>
            <person name="Foldi C."/>
            <person name="Dima B."/>
            <person name="Sanchez-Garcia M."/>
            <person name="Sanchez-Ramirez S."/>
            <person name="Szollosi G.J."/>
            <person name="Szarkandi J.G."/>
            <person name="Papp V."/>
            <person name="Albert L."/>
            <person name="Andreopoulos W."/>
            <person name="Angelini C."/>
            <person name="Antonin V."/>
            <person name="Barry K.W."/>
            <person name="Bougher N.L."/>
            <person name="Buchanan P."/>
            <person name="Buyck B."/>
            <person name="Bense V."/>
            <person name="Catcheside P."/>
            <person name="Chovatia M."/>
            <person name="Cooper J."/>
            <person name="Damon W."/>
            <person name="Desjardin D."/>
            <person name="Finy P."/>
            <person name="Geml J."/>
            <person name="Haridas S."/>
            <person name="Hughes K."/>
            <person name="Justo A."/>
            <person name="Karasinski D."/>
            <person name="Kautmanova I."/>
            <person name="Kiss B."/>
            <person name="Kocsube S."/>
            <person name="Kotiranta H."/>
            <person name="LaButti K.M."/>
            <person name="Lechner B.E."/>
            <person name="Liimatainen K."/>
            <person name="Lipzen A."/>
            <person name="Lukacs Z."/>
            <person name="Mihaltcheva S."/>
            <person name="Morgado L.N."/>
            <person name="Niskanen T."/>
            <person name="Noordeloos M.E."/>
            <person name="Ohm R.A."/>
            <person name="Ortiz-Santana B."/>
            <person name="Ovrebo C."/>
            <person name="Racz N."/>
            <person name="Riley R."/>
            <person name="Savchenko A."/>
            <person name="Shiryaev A."/>
            <person name="Soop K."/>
            <person name="Spirin V."/>
            <person name="Szebenyi C."/>
            <person name="Tomsovsky M."/>
            <person name="Tulloss R.E."/>
            <person name="Uehling J."/>
            <person name="Grigoriev I.V."/>
            <person name="Vagvolgyi C."/>
            <person name="Papp T."/>
            <person name="Martin F.M."/>
            <person name="Miettinen O."/>
            <person name="Hibbett D.S."/>
            <person name="Nagy L.G."/>
        </authorList>
    </citation>
    <scope>NUCLEOTIDE SEQUENCE [LARGE SCALE GENOMIC DNA]</scope>
    <source>
        <strain evidence="1 2">CBS 962.96</strain>
    </source>
</reference>
<proteinExistence type="predicted"/>
<organism evidence="1 2">
    <name type="scientific">Dendrothele bispora (strain CBS 962.96)</name>
    <dbReference type="NCBI Taxonomy" id="1314807"/>
    <lineage>
        <taxon>Eukaryota</taxon>
        <taxon>Fungi</taxon>
        <taxon>Dikarya</taxon>
        <taxon>Basidiomycota</taxon>
        <taxon>Agaricomycotina</taxon>
        <taxon>Agaricomycetes</taxon>
        <taxon>Agaricomycetidae</taxon>
        <taxon>Agaricales</taxon>
        <taxon>Agaricales incertae sedis</taxon>
        <taxon>Dendrothele</taxon>
    </lineage>
</organism>
<accession>A0A4S8KUQ3</accession>
<keyword evidence="2" id="KW-1185">Reference proteome</keyword>
<evidence type="ECO:0000313" key="1">
    <source>
        <dbReference type="EMBL" id="THU79632.1"/>
    </source>
</evidence>
<dbReference type="EMBL" id="ML179999">
    <property type="protein sequence ID" value="THU79632.1"/>
    <property type="molecule type" value="Genomic_DNA"/>
</dbReference>
<evidence type="ECO:0000313" key="2">
    <source>
        <dbReference type="Proteomes" id="UP000297245"/>
    </source>
</evidence>